<protein>
    <recommendedName>
        <fullName evidence="3">DUF2628 domain-containing protein</fullName>
    </recommendedName>
</protein>
<sequence>MLDFYLTINDRILRKLANDMQDPFKGFNDDQNNNGDGPQGFPLPPNYATVVNPETGNMRIAKVGFSWTSFLFDAFPSIFRADWYNFLCMMGVELGVQMLLLMSVSGEAQLVQYTSALSFLLRVLWGSIYNMMYFKHLFNRGFVPADDRSRDLLTRAHYWSQPKEK</sequence>
<dbReference type="Proteomes" id="UP000001652">
    <property type="component" value="Chromosome"/>
</dbReference>
<evidence type="ECO:0000313" key="1">
    <source>
        <dbReference type="EMBL" id="ABJ65158.1"/>
    </source>
</evidence>
<accession>Q03NR4</accession>
<dbReference type="HOGENOM" id="CLU_128682_1_0_9"/>
<evidence type="ECO:0000313" key="2">
    <source>
        <dbReference type="Proteomes" id="UP000001652"/>
    </source>
</evidence>
<dbReference type="eggNOG" id="ENOG5032ZT4">
    <property type="taxonomic scope" value="Bacteria"/>
</dbReference>
<keyword evidence="2" id="KW-1185">Reference proteome</keyword>
<organism evidence="1 2">
    <name type="scientific">Levilactobacillus brevis (strain ATCC 367 / BCRC 12310 / CIP 105137 / JCM 1170 / LMG 11437 / NCIMB 947 / NCTC 947)</name>
    <name type="common">Lactobacillus brevis</name>
    <dbReference type="NCBI Taxonomy" id="387344"/>
    <lineage>
        <taxon>Bacteria</taxon>
        <taxon>Bacillati</taxon>
        <taxon>Bacillota</taxon>
        <taxon>Bacilli</taxon>
        <taxon>Lactobacillales</taxon>
        <taxon>Lactobacillaceae</taxon>
        <taxon>Levilactobacillus</taxon>
    </lineage>
</organism>
<dbReference type="EMBL" id="CP000416">
    <property type="protein sequence ID" value="ABJ65158.1"/>
    <property type="molecule type" value="Genomic_DNA"/>
</dbReference>
<reference evidence="1 2" key="1">
    <citation type="journal article" date="2006" name="Proc. Natl. Acad. Sci. U.S.A.">
        <title>Comparative genomics of the lactic acid bacteria.</title>
        <authorList>
            <person name="Makarova K."/>
            <person name="Slesarev A."/>
            <person name="Wolf Y."/>
            <person name="Sorokin A."/>
            <person name="Mirkin B."/>
            <person name="Koonin E."/>
            <person name="Pavlov A."/>
            <person name="Pavlova N."/>
            <person name="Karamychev V."/>
            <person name="Polouchine N."/>
            <person name="Shakhova V."/>
            <person name="Grigoriev I."/>
            <person name="Lou Y."/>
            <person name="Rohksar D."/>
            <person name="Lucas S."/>
            <person name="Huang K."/>
            <person name="Goodstein D.M."/>
            <person name="Hawkins T."/>
            <person name="Plengvidhya V."/>
            <person name="Welker D."/>
            <person name="Hughes J."/>
            <person name="Goh Y."/>
            <person name="Benson A."/>
            <person name="Baldwin K."/>
            <person name="Lee J.H."/>
            <person name="Diaz-Muniz I."/>
            <person name="Dosti B."/>
            <person name="Smeianov V."/>
            <person name="Wechter W."/>
            <person name="Barabote R."/>
            <person name="Lorca G."/>
            <person name="Altermann E."/>
            <person name="Barrangou R."/>
            <person name="Ganesan B."/>
            <person name="Xie Y."/>
            <person name="Rawsthorne H."/>
            <person name="Tamir D."/>
            <person name="Parker C."/>
            <person name="Breidt F."/>
            <person name="Broadbent J."/>
            <person name="Hutkins R."/>
            <person name="O'Sullivan D."/>
            <person name="Steele J."/>
            <person name="Unlu G."/>
            <person name="Saier M."/>
            <person name="Klaenhammer T."/>
            <person name="Richardson P."/>
            <person name="Kozyavkin S."/>
            <person name="Weimer B."/>
            <person name="Mills D."/>
        </authorList>
    </citation>
    <scope>NUCLEOTIDE SEQUENCE [LARGE SCALE GENOMIC DNA]</scope>
    <source>
        <strain evidence="2">ATCC 367 / BCRC 12310 / CIP 105137 / JCM 1170 / LMG 11437 / NCIMB 947 / NCTC 947</strain>
    </source>
</reference>
<gene>
    <name evidence="1" type="ordered locus">LVIS_2104</name>
</gene>
<dbReference type="STRING" id="387344.LVIS_2104"/>
<name>Q03NR4_LEVBA</name>
<evidence type="ECO:0008006" key="3">
    <source>
        <dbReference type="Google" id="ProtNLM"/>
    </source>
</evidence>
<dbReference type="AlphaFoldDB" id="Q03NR4"/>
<proteinExistence type="predicted"/>
<dbReference type="KEGG" id="lbr:LVIS_2104"/>